<feature type="transmembrane region" description="Helical" evidence="6">
    <location>
        <begin position="342"/>
        <end position="362"/>
    </location>
</feature>
<keyword evidence="3 6" id="KW-0812">Transmembrane</keyword>
<dbReference type="InterPro" id="IPR018461">
    <property type="entry name" value="Na/H_Antiport_NhaC-like_C"/>
</dbReference>
<keyword evidence="5 6" id="KW-0472">Membrane</keyword>
<feature type="transmembrane region" description="Helical" evidence="6">
    <location>
        <begin position="248"/>
        <end position="266"/>
    </location>
</feature>
<feature type="transmembrane region" description="Helical" evidence="6">
    <location>
        <begin position="302"/>
        <end position="322"/>
    </location>
</feature>
<sequence length="467" mass="49771">MEYGIVSLLPTALVLVLAIKTRRTLESVLAGAIFAFLIMDGVGFVQTLAEVSLSVLRDEDIAWIILVCALYGVFIALLVRSGGSMAFGQLLLARLQNKRQGLLTTWVLGLVIFLDDYLNSLTVGATMKAVTDRFKTSRAMLAYVVDSTAAPLCLLIPISSWGAYFAGLLEKNAVAADGQGLNLFIESIPYMFYPIIAVLVVPLVVIGVIPRLGAMAKAEALAEETGELGISEDPSNEMEFGSGGAGTFFIPIAALLYFTIVPVFSLSYDVDLLRGVIAGIIVTVVYYASLRIMPLSELFDTCTNGIKIMVPVLAMLLALFVFVEANDRIGLTDFVIQAVKPFMTATWLPVIIFITMSAVSFATGSNWGVIAIAMPVAFPLAEAYGVSIPLVIGALLSASGFGSHACFYSDSTVLSAQGAGCDTYQHAITQLPYAILSASIAAICFFVAPEVVESVAAFFEWFGSTAL</sequence>
<evidence type="ECO:0000259" key="7">
    <source>
        <dbReference type="Pfam" id="PF03553"/>
    </source>
</evidence>
<comment type="subcellular location">
    <subcellularLocation>
        <location evidence="1">Cell membrane</location>
        <topology evidence="1">Multi-pass membrane protein</topology>
    </subcellularLocation>
</comment>
<dbReference type="PANTHER" id="PTHR43478:SF1">
    <property type="entry name" value="NA+_H+ ANTIPORTER NHAC-LIKE C-TERMINAL DOMAIN-CONTAINING PROTEIN"/>
    <property type="match status" value="1"/>
</dbReference>
<evidence type="ECO:0000256" key="5">
    <source>
        <dbReference type="ARBA" id="ARBA00023136"/>
    </source>
</evidence>
<gene>
    <name evidence="8" type="ORF">E0F26_01985</name>
</gene>
<evidence type="ECO:0000256" key="3">
    <source>
        <dbReference type="ARBA" id="ARBA00022692"/>
    </source>
</evidence>
<feature type="transmembrane region" description="Helical" evidence="6">
    <location>
        <begin position="28"/>
        <end position="49"/>
    </location>
</feature>
<feature type="transmembrane region" description="Helical" evidence="6">
    <location>
        <begin position="272"/>
        <end position="290"/>
    </location>
</feature>
<feature type="transmembrane region" description="Helical" evidence="6">
    <location>
        <begin position="190"/>
        <end position="209"/>
    </location>
</feature>
<evidence type="ECO:0000256" key="4">
    <source>
        <dbReference type="ARBA" id="ARBA00022989"/>
    </source>
</evidence>
<feature type="transmembrane region" description="Helical" evidence="6">
    <location>
        <begin position="369"/>
        <end position="396"/>
    </location>
</feature>
<keyword evidence="9" id="KW-1185">Reference proteome</keyword>
<dbReference type="Pfam" id="PF03553">
    <property type="entry name" value="Na_H_antiporter"/>
    <property type="match status" value="1"/>
</dbReference>
<keyword evidence="2" id="KW-1003">Cell membrane</keyword>
<reference evidence="8 9" key="1">
    <citation type="submission" date="2019-02" db="EMBL/GenBank/DDBJ databases">
        <title>Halieaceae_genomes.</title>
        <authorList>
            <person name="Li S.-H."/>
        </authorList>
    </citation>
    <scope>NUCLEOTIDE SEQUENCE [LARGE SCALE GENOMIC DNA]</scope>
    <source>
        <strain evidence="8 9">JH123</strain>
    </source>
</reference>
<evidence type="ECO:0000313" key="9">
    <source>
        <dbReference type="Proteomes" id="UP001317963"/>
    </source>
</evidence>
<evidence type="ECO:0000313" key="8">
    <source>
        <dbReference type="EMBL" id="UZP73575.1"/>
    </source>
</evidence>
<feature type="transmembrane region" description="Helical" evidence="6">
    <location>
        <begin position="139"/>
        <end position="164"/>
    </location>
</feature>
<evidence type="ECO:0000256" key="2">
    <source>
        <dbReference type="ARBA" id="ARBA00022475"/>
    </source>
</evidence>
<evidence type="ECO:0000256" key="1">
    <source>
        <dbReference type="ARBA" id="ARBA00004651"/>
    </source>
</evidence>
<dbReference type="Proteomes" id="UP001317963">
    <property type="component" value="Chromosome"/>
</dbReference>
<accession>A0ABY6Q3N3</accession>
<feature type="transmembrane region" description="Helical" evidence="6">
    <location>
        <begin position="100"/>
        <end position="118"/>
    </location>
</feature>
<dbReference type="PANTHER" id="PTHR43478">
    <property type="entry name" value="NA+/H+ ANTIPORTER-RELATED"/>
    <property type="match status" value="1"/>
</dbReference>
<feature type="transmembrane region" description="Helical" evidence="6">
    <location>
        <begin position="61"/>
        <end position="80"/>
    </location>
</feature>
<keyword evidence="4 6" id="KW-1133">Transmembrane helix</keyword>
<name>A0ABY6Q3N3_9GAMM</name>
<protein>
    <submittedName>
        <fullName evidence="8">Sodium:proton antiporter</fullName>
    </submittedName>
</protein>
<evidence type="ECO:0000256" key="6">
    <source>
        <dbReference type="SAM" id="Phobius"/>
    </source>
</evidence>
<dbReference type="EMBL" id="CP036501">
    <property type="protein sequence ID" value="UZP73575.1"/>
    <property type="molecule type" value="Genomic_DNA"/>
</dbReference>
<feature type="domain" description="Na+/H+ antiporter NhaC-like C-terminal" evidence="7">
    <location>
        <begin position="153"/>
        <end position="447"/>
    </location>
</feature>
<proteinExistence type="predicted"/>
<organism evidence="8 9">
    <name type="scientific">Candidatus Paraluminiphilus aquimaris</name>
    <dbReference type="NCBI Taxonomy" id="2518994"/>
    <lineage>
        <taxon>Bacteria</taxon>
        <taxon>Pseudomonadati</taxon>
        <taxon>Pseudomonadota</taxon>
        <taxon>Gammaproteobacteria</taxon>
        <taxon>Cellvibrionales</taxon>
        <taxon>Halieaceae</taxon>
        <taxon>Candidatus Paraluminiphilus</taxon>
    </lineage>
</organism>
<dbReference type="RefSeq" id="WP_279242372.1">
    <property type="nucleotide sequence ID" value="NZ_CP036501.1"/>
</dbReference>